<accession>A0A8J6FQW7</accession>
<dbReference type="EMBL" id="WNTK01000001">
    <property type="protein sequence ID" value="KAG9491365.1"/>
    <property type="molecule type" value="Genomic_DNA"/>
</dbReference>
<organism evidence="2 3">
    <name type="scientific">Eleutherodactylus coqui</name>
    <name type="common">Puerto Rican coqui</name>
    <dbReference type="NCBI Taxonomy" id="57060"/>
    <lineage>
        <taxon>Eukaryota</taxon>
        <taxon>Metazoa</taxon>
        <taxon>Chordata</taxon>
        <taxon>Craniata</taxon>
        <taxon>Vertebrata</taxon>
        <taxon>Euteleostomi</taxon>
        <taxon>Amphibia</taxon>
        <taxon>Batrachia</taxon>
        <taxon>Anura</taxon>
        <taxon>Neobatrachia</taxon>
        <taxon>Hyloidea</taxon>
        <taxon>Eleutherodactylidae</taxon>
        <taxon>Eleutherodactylinae</taxon>
        <taxon>Eleutherodactylus</taxon>
        <taxon>Eleutherodactylus</taxon>
    </lineage>
</organism>
<keyword evidence="1" id="KW-0812">Transmembrane</keyword>
<name>A0A8J6FQW7_ELECQ</name>
<dbReference type="Proteomes" id="UP000770717">
    <property type="component" value="Unassembled WGS sequence"/>
</dbReference>
<evidence type="ECO:0000256" key="1">
    <source>
        <dbReference type="SAM" id="Phobius"/>
    </source>
</evidence>
<keyword evidence="1" id="KW-0472">Membrane</keyword>
<protein>
    <recommendedName>
        <fullName evidence="4">Transmembrane protein</fullName>
    </recommendedName>
</protein>
<comment type="caution">
    <text evidence="2">The sequence shown here is derived from an EMBL/GenBank/DDBJ whole genome shotgun (WGS) entry which is preliminary data.</text>
</comment>
<evidence type="ECO:0008006" key="4">
    <source>
        <dbReference type="Google" id="ProtNLM"/>
    </source>
</evidence>
<reference evidence="2" key="1">
    <citation type="thesis" date="2020" institute="ProQuest LLC" country="789 East Eisenhower Parkway, Ann Arbor, MI, USA">
        <title>Comparative Genomics and Chromosome Evolution.</title>
        <authorList>
            <person name="Mudd A.B."/>
        </authorList>
    </citation>
    <scope>NUCLEOTIDE SEQUENCE</scope>
    <source>
        <strain evidence="2">HN-11 Male</strain>
        <tissue evidence="2">Kidney and liver</tissue>
    </source>
</reference>
<keyword evidence="1" id="KW-1133">Transmembrane helix</keyword>
<gene>
    <name evidence="2" type="ORF">GDO78_000066</name>
</gene>
<evidence type="ECO:0000313" key="3">
    <source>
        <dbReference type="Proteomes" id="UP000770717"/>
    </source>
</evidence>
<keyword evidence="3" id="KW-1185">Reference proteome</keyword>
<dbReference type="AlphaFoldDB" id="A0A8J6FQW7"/>
<proteinExistence type="predicted"/>
<feature type="transmembrane region" description="Helical" evidence="1">
    <location>
        <begin position="30"/>
        <end position="47"/>
    </location>
</feature>
<evidence type="ECO:0000313" key="2">
    <source>
        <dbReference type="EMBL" id="KAG9491365.1"/>
    </source>
</evidence>
<sequence>MTPTSKSCWPLYTFINILMHSDHHTNTNTSHLPVFIMFIYYLALYIFHQLHHSDSTLFTIQIPPFNSIHMRRQDQPSPLKIISFSSKQVQNDVPLSFLVAIEVWISIVWNPKSPAQK</sequence>